<gene>
    <name evidence="2" type="primary">31</name>
    <name evidence="2" type="ORF">PBI_FLOOF_31</name>
</gene>
<evidence type="ECO:0000313" key="2">
    <source>
        <dbReference type="EMBL" id="AWY04868.1"/>
    </source>
</evidence>
<sequence length="86" mass="9791">MSHHLIETYQQSRPHILISLSPTDTEGSVEATTPEQAYELRRGLVTAFIEVSRAIRAAKRRARQERAAARRDQQRVEAYTEEAARG</sequence>
<feature type="compositionally biased region" description="Basic and acidic residues" evidence="1">
    <location>
        <begin position="64"/>
        <end position="75"/>
    </location>
</feature>
<accession>A0A2Z4Q5N6</accession>
<evidence type="ECO:0000256" key="1">
    <source>
        <dbReference type="SAM" id="MobiDB-lite"/>
    </source>
</evidence>
<organism evidence="2 3">
    <name type="scientific">Microbacterium phage Floof</name>
    <dbReference type="NCBI Taxonomy" id="2201433"/>
    <lineage>
        <taxon>Viruses</taxon>
        <taxon>Duplodnaviria</taxon>
        <taxon>Heunggongvirae</taxon>
        <taxon>Uroviricota</taxon>
        <taxon>Caudoviricetes</taxon>
        <taxon>Casidaviridae</taxon>
        <taxon>Percivalvirus</taxon>
        <taxon>Percivalvirus floof</taxon>
    </lineage>
</organism>
<name>A0A2Z4Q5N6_9CAUD</name>
<evidence type="ECO:0000313" key="3">
    <source>
        <dbReference type="Proteomes" id="UP000251585"/>
    </source>
</evidence>
<dbReference type="Proteomes" id="UP000251585">
    <property type="component" value="Segment"/>
</dbReference>
<protein>
    <submittedName>
        <fullName evidence="2">Uncharacterized protein</fullName>
    </submittedName>
</protein>
<keyword evidence="3" id="KW-1185">Reference proteome</keyword>
<proteinExistence type="predicted"/>
<dbReference type="EMBL" id="MH271298">
    <property type="protein sequence ID" value="AWY04868.1"/>
    <property type="molecule type" value="Genomic_DNA"/>
</dbReference>
<feature type="region of interest" description="Disordered" evidence="1">
    <location>
        <begin position="64"/>
        <end position="86"/>
    </location>
</feature>
<reference evidence="3" key="1">
    <citation type="submission" date="2018-04" db="EMBL/GenBank/DDBJ databases">
        <authorList>
            <person name="Go L.Y."/>
            <person name="Mitchell J.A."/>
        </authorList>
    </citation>
    <scope>NUCLEOTIDE SEQUENCE [LARGE SCALE GENOMIC DNA]</scope>
</reference>